<dbReference type="Pfam" id="PF02874">
    <property type="entry name" value="ATP-synt_ab_N"/>
    <property type="match status" value="1"/>
</dbReference>
<feature type="non-terminal residue" evidence="3">
    <location>
        <position position="73"/>
    </location>
</feature>
<dbReference type="CDD" id="cd18117">
    <property type="entry name" value="ATP-synt_flagellum-secretory_path_III_N"/>
    <property type="match status" value="1"/>
</dbReference>
<name>A0A1G7LN46_THETY</name>
<evidence type="ECO:0000313" key="3">
    <source>
        <dbReference type="EMBL" id="SDF50925.1"/>
    </source>
</evidence>
<dbReference type="EMBL" id="FNBS01000015">
    <property type="protein sequence ID" value="SDF50925.1"/>
    <property type="molecule type" value="Genomic_DNA"/>
</dbReference>
<feature type="domain" description="ATPase F1/V1/A1 complex alpha/beta subunit N-terminal" evidence="2">
    <location>
        <begin position="21"/>
        <end position="72"/>
    </location>
</feature>
<evidence type="ECO:0000313" key="4">
    <source>
        <dbReference type="Proteomes" id="UP000183404"/>
    </source>
</evidence>
<dbReference type="GO" id="GO:0046034">
    <property type="term" value="P:ATP metabolic process"/>
    <property type="evidence" value="ECO:0007669"/>
    <property type="project" value="InterPro"/>
</dbReference>
<dbReference type="Proteomes" id="UP000183404">
    <property type="component" value="Unassembled WGS sequence"/>
</dbReference>
<organism evidence="3 4">
    <name type="scientific">Thermoanaerobacter thermohydrosulfuricus</name>
    <name type="common">Clostridium thermohydrosulfuricum</name>
    <dbReference type="NCBI Taxonomy" id="1516"/>
    <lineage>
        <taxon>Bacteria</taxon>
        <taxon>Bacillati</taxon>
        <taxon>Bacillota</taxon>
        <taxon>Clostridia</taxon>
        <taxon>Thermoanaerobacterales</taxon>
        <taxon>Thermoanaerobacteraceae</taxon>
        <taxon>Thermoanaerobacter</taxon>
    </lineage>
</organism>
<dbReference type="InterPro" id="IPR004100">
    <property type="entry name" value="ATPase_F1/V1/A1_a/bsu_N"/>
</dbReference>
<evidence type="ECO:0000259" key="2">
    <source>
        <dbReference type="Pfam" id="PF02874"/>
    </source>
</evidence>
<reference evidence="3 4" key="1">
    <citation type="submission" date="2016-10" db="EMBL/GenBank/DDBJ databases">
        <authorList>
            <person name="de Groot N.N."/>
        </authorList>
    </citation>
    <scope>NUCLEOTIDE SEQUENCE [LARGE SCALE GENOMIC DNA]</scope>
    <source>
        <strain evidence="3 4">DSM 569</strain>
    </source>
</reference>
<accession>A0A1G7LN46</accession>
<keyword evidence="1" id="KW-0406">Ion transport</keyword>
<sequence>MLDKYKKVLQEKRLIQYYGKVSQVIGLTIESTGPLSNIGEICNIKTINGNTILAEVVGFKEEKVYLMPLGNME</sequence>
<dbReference type="AlphaFoldDB" id="A0A1G7LN46"/>
<protein>
    <submittedName>
        <fullName evidence="3">ATP synthase alpha/beta family, beta-barrel domain</fullName>
    </submittedName>
</protein>
<gene>
    <name evidence="3" type="ORF">SAMN04244560_00831</name>
</gene>
<evidence type="ECO:0000256" key="1">
    <source>
        <dbReference type="ARBA" id="ARBA00023065"/>
    </source>
</evidence>
<dbReference type="GO" id="GO:1902600">
    <property type="term" value="P:proton transmembrane transport"/>
    <property type="evidence" value="ECO:0007669"/>
    <property type="project" value="InterPro"/>
</dbReference>
<proteinExistence type="predicted"/>
<keyword evidence="1" id="KW-0813">Transport</keyword>